<organism evidence="2 3">
    <name type="scientific">Plectosphaerella plurivora</name>
    <dbReference type="NCBI Taxonomy" id="936078"/>
    <lineage>
        <taxon>Eukaryota</taxon>
        <taxon>Fungi</taxon>
        <taxon>Dikarya</taxon>
        <taxon>Ascomycota</taxon>
        <taxon>Pezizomycotina</taxon>
        <taxon>Sordariomycetes</taxon>
        <taxon>Hypocreomycetidae</taxon>
        <taxon>Glomerellales</taxon>
        <taxon>Plectosphaerellaceae</taxon>
        <taxon>Plectosphaerella</taxon>
    </lineage>
</organism>
<feature type="compositionally biased region" description="Acidic residues" evidence="1">
    <location>
        <begin position="577"/>
        <end position="587"/>
    </location>
</feature>
<evidence type="ECO:0000313" key="2">
    <source>
        <dbReference type="EMBL" id="KAH6687220.1"/>
    </source>
</evidence>
<dbReference type="Proteomes" id="UP000770015">
    <property type="component" value="Unassembled WGS sequence"/>
</dbReference>
<sequence>MISPSNMKRPECFYQYSQGLHGALAPASIPSLAARGRLSDLLALDEAMINRERKSFLITERDQQLMKIAREPGEPDWPSVKCVEHLNNGEIPKRAYYPDPYGEKRHDPEFPVIATCERCQCKFEAAYLNDRAPEIKPKHYNTAIYSRSIRVTPGSLDITTFPATGRIPAISCPRPDLCQARTTRWYTEDVLFDWPFRRGERRHLPNYEDIAATYTDFGAGFPTTFIDPEVAEKIRSIKNIAEIYASYLAWRYLWIQTAIRGKTLPKYFPRFHMWGHIDADIQLMSKGLITPVCIEMVYGMHPFVVYKLFMFNDSIINRKIENIAGIINHVEPAERTHLQGKLNLVVEFLRHYDLVTVEEGEEDRPAYVKWPCLMYKLNKNDEWNMKNTVPRLLRGLNVTSLGDRPHASRGKVGLSNPSGEDLTFPQLHLERLSAWSPSQPRLPIDQVIMPMDFVPLSPEMFDAWFGPIEPHELEIFSDPLLVPPQEYQGVEDEAADAPMDDPQEGHGVEDEADDAPIDDYQEDHGVEVEEQVEVSESDNDEGDDEDEEIFDVNEGRESSNDHGYYDNGDYNAADNAEYSDDDDDDEQSTIRGPSQEDQHWVASCQQSLAARINQRRHELDLVSRQLNHLRQVEHMAYSQLVPAIEYDQSTIYWLPPVPRPVSLHGYVNDAGQRVSQDVDGVVWEVHFWGMMHVDSATGIVCCQAFI</sequence>
<feature type="compositionally biased region" description="Basic and acidic residues" evidence="1">
    <location>
        <begin position="553"/>
        <end position="564"/>
    </location>
</feature>
<evidence type="ECO:0000256" key="1">
    <source>
        <dbReference type="SAM" id="MobiDB-lite"/>
    </source>
</evidence>
<dbReference type="OrthoDB" id="10598673at2759"/>
<feature type="compositionally biased region" description="Acidic residues" evidence="1">
    <location>
        <begin position="510"/>
        <end position="521"/>
    </location>
</feature>
<proteinExistence type="predicted"/>
<reference evidence="2" key="1">
    <citation type="journal article" date="2021" name="Nat. Commun.">
        <title>Genetic determinants of endophytism in the Arabidopsis root mycobiome.</title>
        <authorList>
            <person name="Mesny F."/>
            <person name="Miyauchi S."/>
            <person name="Thiergart T."/>
            <person name="Pickel B."/>
            <person name="Atanasova L."/>
            <person name="Karlsson M."/>
            <person name="Huettel B."/>
            <person name="Barry K.W."/>
            <person name="Haridas S."/>
            <person name="Chen C."/>
            <person name="Bauer D."/>
            <person name="Andreopoulos W."/>
            <person name="Pangilinan J."/>
            <person name="LaButti K."/>
            <person name="Riley R."/>
            <person name="Lipzen A."/>
            <person name="Clum A."/>
            <person name="Drula E."/>
            <person name="Henrissat B."/>
            <person name="Kohler A."/>
            <person name="Grigoriev I.V."/>
            <person name="Martin F.M."/>
            <person name="Hacquard S."/>
        </authorList>
    </citation>
    <scope>NUCLEOTIDE SEQUENCE</scope>
    <source>
        <strain evidence="2">MPI-SDFR-AT-0117</strain>
    </source>
</reference>
<feature type="compositionally biased region" description="Acidic residues" evidence="1">
    <location>
        <begin position="528"/>
        <end position="551"/>
    </location>
</feature>
<feature type="compositionally biased region" description="Acidic residues" evidence="1">
    <location>
        <begin position="490"/>
        <end position="502"/>
    </location>
</feature>
<evidence type="ECO:0000313" key="3">
    <source>
        <dbReference type="Proteomes" id="UP000770015"/>
    </source>
</evidence>
<comment type="caution">
    <text evidence="2">The sequence shown here is derived from an EMBL/GenBank/DDBJ whole genome shotgun (WGS) entry which is preliminary data.</text>
</comment>
<gene>
    <name evidence="2" type="ORF">F5X68DRAFT_190656</name>
</gene>
<name>A0A9P9ABT3_9PEZI</name>
<accession>A0A9P9ABT3</accession>
<protein>
    <submittedName>
        <fullName evidence="2">Uncharacterized protein</fullName>
    </submittedName>
</protein>
<dbReference type="AlphaFoldDB" id="A0A9P9ABT3"/>
<dbReference type="EMBL" id="JAGSXJ010000011">
    <property type="protein sequence ID" value="KAH6687220.1"/>
    <property type="molecule type" value="Genomic_DNA"/>
</dbReference>
<feature type="region of interest" description="Disordered" evidence="1">
    <location>
        <begin position="490"/>
        <end position="598"/>
    </location>
</feature>
<keyword evidence="3" id="KW-1185">Reference proteome</keyword>